<accession>B9XGV8</accession>
<sequence length="72" mass="6931" precursor="true">MKTLLLLLFPALMFVGCGTNQGGTGDAYSIYNSSGQNPASTRSTGMLGAGTGNAGMGVGTGLGSGSTGSGPR</sequence>
<evidence type="ECO:0000313" key="3">
    <source>
        <dbReference type="Proteomes" id="UP000003688"/>
    </source>
</evidence>
<protein>
    <recommendedName>
        <fullName evidence="4">Lipoprotein</fullName>
    </recommendedName>
</protein>
<feature type="signal peptide" evidence="1">
    <location>
        <begin position="1"/>
        <end position="22"/>
    </location>
</feature>
<dbReference type="AlphaFoldDB" id="B9XGV8"/>
<feature type="chain" id="PRO_5002894883" description="Lipoprotein" evidence="1">
    <location>
        <begin position="23"/>
        <end position="72"/>
    </location>
</feature>
<comment type="caution">
    <text evidence="2">The sequence shown here is derived from an EMBL/GenBank/DDBJ whole genome shotgun (WGS) entry which is preliminary data.</text>
</comment>
<dbReference type="STRING" id="320771.Cflav_PD4048"/>
<evidence type="ECO:0008006" key="4">
    <source>
        <dbReference type="Google" id="ProtNLM"/>
    </source>
</evidence>
<dbReference type="RefSeq" id="WP_007415054.1">
    <property type="nucleotide sequence ID" value="NZ_ABOX02000013.1"/>
</dbReference>
<keyword evidence="3" id="KW-1185">Reference proteome</keyword>
<keyword evidence="1" id="KW-0732">Signal</keyword>
<dbReference type="Proteomes" id="UP000003688">
    <property type="component" value="Unassembled WGS sequence"/>
</dbReference>
<name>B9XGV8_PEDPL</name>
<evidence type="ECO:0000313" key="2">
    <source>
        <dbReference type="EMBL" id="EEF60879.1"/>
    </source>
</evidence>
<dbReference type="PROSITE" id="PS51257">
    <property type="entry name" value="PROKAR_LIPOPROTEIN"/>
    <property type="match status" value="1"/>
</dbReference>
<dbReference type="EMBL" id="ABOX02000013">
    <property type="protein sequence ID" value="EEF60879.1"/>
    <property type="molecule type" value="Genomic_DNA"/>
</dbReference>
<gene>
    <name evidence="2" type="ORF">Cflav_PD4048</name>
</gene>
<proteinExistence type="predicted"/>
<reference evidence="2 3" key="1">
    <citation type="journal article" date="2011" name="J. Bacteriol.">
        <title>Genome sequence of 'Pedosphaera parvula' Ellin514, an aerobic Verrucomicrobial isolate from pasture soil.</title>
        <authorList>
            <person name="Kant R."/>
            <person name="van Passel M.W."/>
            <person name="Sangwan P."/>
            <person name="Palva A."/>
            <person name="Lucas S."/>
            <person name="Copeland A."/>
            <person name="Lapidus A."/>
            <person name="Glavina Del Rio T."/>
            <person name="Dalin E."/>
            <person name="Tice H."/>
            <person name="Bruce D."/>
            <person name="Goodwin L."/>
            <person name="Pitluck S."/>
            <person name="Chertkov O."/>
            <person name="Larimer F.W."/>
            <person name="Land M.L."/>
            <person name="Hauser L."/>
            <person name="Brettin T.S."/>
            <person name="Detter J.C."/>
            <person name="Han S."/>
            <person name="de Vos W.M."/>
            <person name="Janssen P.H."/>
            <person name="Smidt H."/>
        </authorList>
    </citation>
    <scope>NUCLEOTIDE SEQUENCE [LARGE SCALE GENOMIC DNA]</scope>
    <source>
        <strain evidence="2 3">Ellin514</strain>
    </source>
</reference>
<evidence type="ECO:0000256" key="1">
    <source>
        <dbReference type="SAM" id="SignalP"/>
    </source>
</evidence>
<organism evidence="2 3">
    <name type="scientific">Pedosphaera parvula (strain Ellin514)</name>
    <dbReference type="NCBI Taxonomy" id="320771"/>
    <lineage>
        <taxon>Bacteria</taxon>
        <taxon>Pseudomonadati</taxon>
        <taxon>Verrucomicrobiota</taxon>
        <taxon>Pedosphaerae</taxon>
        <taxon>Pedosphaerales</taxon>
        <taxon>Pedosphaeraceae</taxon>
        <taxon>Pedosphaera</taxon>
    </lineage>
</organism>